<name>A0A1V9YLX1_ACHHY</name>
<proteinExistence type="predicted"/>
<protein>
    <submittedName>
        <fullName evidence="1">Uncharacterized protein</fullName>
    </submittedName>
</protein>
<accession>A0A1V9YLX1</accession>
<dbReference type="OrthoDB" id="10285389at2759"/>
<organism evidence="1 2">
    <name type="scientific">Achlya hypogyna</name>
    <name type="common">Oomycete</name>
    <name type="synonym">Protoachlya hypogyna</name>
    <dbReference type="NCBI Taxonomy" id="1202772"/>
    <lineage>
        <taxon>Eukaryota</taxon>
        <taxon>Sar</taxon>
        <taxon>Stramenopiles</taxon>
        <taxon>Oomycota</taxon>
        <taxon>Saprolegniomycetes</taxon>
        <taxon>Saprolegniales</taxon>
        <taxon>Achlyaceae</taxon>
        <taxon>Achlya</taxon>
    </lineage>
</organism>
<sequence length="281" mass="31090">MAVIPMHLEARATVLDKAAAGIKHLIQWAQQTPEGKLLPKTATWTYEACRHVVNLGDAGSLEDIARVYQNCVQSDSTHLHVDKSRQLYSLPADAMNVAVRWGIFRAPLPFMRDRCVTYVEATKFFIDAHGRRGFARYIRSHPSKEAHHSYVGADIRSWGVVIVETADPAIFIASSTVDIDWKGSISSRVATTMTSRRAQSIKKLASVVRASAQRSRYITSPKKPNKLADQGRRASPLPSGFGHIYLASDSTKKAIRRHASVCHPIVPLAPRDGSHVHPSHC</sequence>
<comment type="caution">
    <text evidence="1">The sequence shown here is derived from an EMBL/GenBank/DDBJ whole genome shotgun (WGS) entry which is preliminary data.</text>
</comment>
<evidence type="ECO:0000313" key="2">
    <source>
        <dbReference type="Proteomes" id="UP000243579"/>
    </source>
</evidence>
<dbReference type="EMBL" id="JNBR01001490">
    <property type="protein sequence ID" value="OQR86709.1"/>
    <property type="molecule type" value="Genomic_DNA"/>
</dbReference>
<dbReference type="AlphaFoldDB" id="A0A1V9YLX1"/>
<dbReference type="STRING" id="1202772.A0A1V9YLX1"/>
<dbReference type="InterPro" id="IPR023393">
    <property type="entry name" value="START-like_dom_sf"/>
</dbReference>
<keyword evidence="2" id="KW-1185">Reference proteome</keyword>
<dbReference type="Proteomes" id="UP000243579">
    <property type="component" value="Unassembled WGS sequence"/>
</dbReference>
<reference evidence="1 2" key="1">
    <citation type="journal article" date="2014" name="Genome Biol. Evol.">
        <title>The secreted proteins of Achlya hypogyna and Thraustotheca clavata identify the ancestral oomycete secretome and reveal gene acquisitions by horizontal gene transfer.</title>
        <authorList>
            <person name="Misner I."/>
            <person name="Blouin N."/>
            <person name="Leonard G."/>
            <person name="Richards T.A."/>
            <person name="Lane C.E."/>
        </authorList>
    </citation>
    <scope>NUCLEOTIDE SEQUENCE [LARGE SCALE GENOMIC DNA]</scope>
    <source>
        <strain evidence="1 2">ATCC 48635</strain>
    </source>
</reference>
<dbReference type="Gene3D" id="3.30.530.20">
    <property type="match status" value="1"/>
</dbReference>
<gene>
    <name evidence="1" type="ORF">ACHHYP_10285</name>
</gene>
<evidence type="ECO:0000313" key="1">
    <source>
        <dbReference type="EMBL" id="OQR86709.1"/>
    </source>
</evidence>